<dbReference type="FunFam" id="3.40.50.1460:FF:000005">
    <property type="entry name" value="Vacuolar-processing enzyme beta-isozyme"/>
    <property type="match status" value="1"/>
</dbReference>
<gene>
    <name evidence="11" type="ORF">Cgig2_027904</name>
</gene>
<keyword evidence="12" id="KW-1185">Reference proteome</keyword>
<dbReference type="InterPro" id="IPR043577">
    <property type="entry name" value="AE"/>
</dbReference>
<dbReference type="InterPro" id="IPR001096">
    <property type="entry name" value="Peptidase_C13"/>
</dbReference>
<dbReference type="Pfam" id="PF01650">
    <property type="entry name" value="Peptidase_C13"/>
    <property type="match status" value="1"/>
</dbReference>
<evidence type="ECO:0000256" key="1">
    <source>
        <dbReference type="ARBA" id="ARBA00009941"/>
    </source>
</evidence>
<sequence>MAVPVSTLLVILLIPLIWLSAQLVQGRLTKEALATAFGSSSSTSNLDQGTKWAVLVAGSRGYGNYRHQADVCHAYQILKRGGLNDENIIVFMYDDIASNEENPKKGIIINSPKGEDVYKGVPKDYTGDNLTTNNLLAAILGNKTAVTGGSGKVVNSGPDDHIFIYYSDHGSPGVLTMPGYDDDLYAKDFINTLKTKHESGTYKSMVIYVEACEAGSIFEGLLPKEWNIYVTTASNPSESSWATYCPGFDPPPPPEYNTCLGDLYSVAWMEDSDAHNLESETLEQQYQVVKNRTAAAKERGSHAVEYGNMALSKDPLSLYMGANPSKIDQSMYQSPETLSTVEQHDADILHLREKVRRAPEGSNARAQAQKELDEALSHRKHIDLTIQGIGEALLGAQGYEELKVVRSPGQTIVDDWDCFKALVGSYKRYCGALSTYGKKHLRVFANMCNAGVQAHQLEEATSQVCGNKLKK</sequence>
<comment type="caution">
    <text evidence="11">The sequence shown here is derived from an EMBL/GenBank/DDBJ whole genome shotgun (WGS) entry which is preliminary data.</text>
</comment>
<dbReference type="Proteomes" id="UP001153076">
    <property type="component" value="Unassembled WGS sequence"/>
</dbReference>
<evidence type="ECO:0000259" key="10">
    <source>
        <dbReference type="Pfam" id="PF20985"/>
    </source>
</evidence>
<keyword evidence="5" id="KW-0788">Thiol protease</keyword>
<dbReference type="GO" id="GO:0005773">
    <property type="term" value="C:vacuole"/>
    <property type="evidence" value="ECO:0007669"/>
    <property type="project" value="GOC"/>
</dbReference>
<dbReference type="PIRSF" id="PIRSF019663">
    <property type="entry name" value="Legumain"/>
    <property type="match status" value="1"/>
</dbReference>
<dbReference type="InterPro" id="IPR046427">
    <property type="entry name" value="Legumain_prodom_sf"/>
</dbReference>
<dbReference type="AlphaFoldDB" id="A0A9Q1KLX4"/>
<feature type="chain" id="PRO_5040483169" description="Legumain prodomain domain-containing protein" evidence="9">
    <location>
        <begin position="27"/>
        <end position="471"/>
    </location>
</feature>
<dbReference type="GO" id="GO:0006624">
    <property type="term" value="P:vacuolar protein processing"/>
    <property type="evidence" value="ECO:0007669"/>
    <property type="project" value="TreeGrafter"/>
</dbReference>
<dbReference type="CDD" id="cd21115">
    <property type="entry name" value="legumain_C"/>
    <property type="match status" value="1"/>
</dbReference>
<evidence type="ECO:0000256" key="4">
    <source>
        <dbReference type="ARBA" id="ARBA00022801"/>
    </source>
</evidence>
<reference evidence="11" key="1">
    <citation type="submission" date="2022-04" db="EMBL/GenBank/DDBJ databases">
        <title>Carnegiea gigantea Genome sequencing and assembly v2.</title>
        <authorList>
            <person name="Copetti D."/>
            <person name="Sanderson M.J."/>
            <person name="Burquez A."/>
            <person name="Wojciechowski M.F."/>
        </authorList>
    </citation>
    <scope>NUCLEOTIDE SEQUENCE</scope>
    <source>
        <strain evidence="11">SGP5-SGP5p</strain>
        <tissue evidence="11">Aerial part</tissue>
    </source>
</reference>
<dbReference type="Gene3D" id="1.10.132.130">
    <property type="match status" value="1"/>
</dbReference>
<dbReference type="EMBL" id="JAKOGI010000070">
    <property type="protein sequence ID" value="KAJ8445823.1"/>
    <property type="molecule type" value="Genomic_DNA"/>
</dbReference>
<dbReference type="GO" id="GO:0004197">
    <property type="term" value="F:cysteine-type endopeptidase activity"/>
    <property type="evidence" value="ECO:0007669"/>
    <property type="project" value="InterPro"/>
</dbReference>
<feature type="active site" description="Nucleophile" evidence="8">
    <location>
        <position position="212"/>
    </location>
</feature>
<dbReference type="OrthoDB" id="192611at2759"/>
<protein>
    <recommendedName>
        <fullName evidence="10">Legumain prodomain domain-containing protein</fullName>
    </recommendedName>
</protein>
<evidence type="ECO:0000256" key="3">
    <source>
        <dbReference type="ARBA" id="ARBA00022729"/>
    </source>
</evidence>
<proteinExistence type="inferred from homology"/>
<dbReference type="PANTHER" id="PTHR12000:SF50">
    <property type="entry name" value="VACUOLAR-PROCESSING ENZYME GAMMA-ISOZYME"/>
    <property type="match status" value="1"/>
</dbReference>
<keyword evidence="7" id="KW-0325">Glycoprotein</keyword>
<keyword evidence="3 9" id="KW-0732">Signal</keyword>
<dbReference type="GO" id="GO:0051603">
    <property type="term" value="P:proteolysis involved in protein catabolic process"/>
    <property type="evidence" value="ECO:0007669"/>
    <property type="project" value="InterPro"/>
</dbReference>
<evidence type="ECO:0000256" key="8">
    <source>
        <dbReference type="PIRSR" id="PIRSR019663-1"/>
    </source>
</evidence>
<comment type="similarity">
    <text evidence="1">Belongs to the peptidase C13 family.</text>
</comment>
<dbReference type="Gene3D" id="3.40.50.1460">
    <property type="match status" value="1"/>
</dbReference>
<keyword evidence="6" id="KW-1015">Disulfide bond</keyword>
<dbReference type="PIRSF" id="PIRSF500139">
    <property type="entry name" value="AE"/>
    <property type="match status" value="1"/>
</dbReference>
<accession>A0A9Q1KLX4</accession>
<evidence type="ECO:0000256" key="6">
    <source>
        <dbReference type="ARBA" id="ARBA00023157"/>
    </source>
</evidence>
<dbReference type="PRINTS" id="PR00776">
    <property type="entry name" value="HEMOGLOBNASE"/>
</dbReference>
<name>A0A9Q1KLX4_9CARY</name>
<evidence type="ECO:0000256" key="9">
    <source>
        <dbReference type="SAM" id="SignalP"/>
    </source>
</evidence>
<dbReference type="Pfam" id="PF20985">
    <property type="entry name" value="Legum_prodom"/>
    <property type="match status" value="1"/>
</dbReference>
<keyword evidence="4" id="KW-0378">Hydrolase</keyword>
<evidence type="ECO:0000313" key="11">
    <source>
        <dbReference type="EMBL" id="KAJ8445823.1"/>
    </source>
</evidence>
<organism evidence="11 12">
    <name type="scientific">Carnegiea gigantea</name>
    <dbReference type="NCBI Taxonomy" id="171969"/>
    <lineage>
        <taxon>Eukaryota</taxon>
        <taxon>Viridiplantae</taxon>
        <taxon>Streptophyta</taxon>
        <taxon>Embryophyta</taxon>
        <taxon>Tracheophyta</taxon>
        <taxon>Spermatophyta</taxon>
        <taxon>Magnoliopsida</taxon>
        <taxon>eudicotyledons</taxon>
        <taxon>Gunneridae</taxon>
        <taxon>Pentapetalae</taxon>
        <taxon>Caryophyllales</taxon>
        <taxon>Cactineae</taxon>
        <taxon>Cactaceae</taxon>
        <taxon>Cactoideae</taxon>
        <taxon>Echinocereeae</taxon>
        <taxon>Carnegiea</taxon>
    </lineage>
</organism>
<evidence type="ECO:0000256" key="2">
    <source>
        <dbReference type="ARBA" id="ARBA00022670"/>
    </source>
</evidence>
<feature type="domain" description="Legumain prodomain" evidence="10">
    <location>
        <begin position="370"/>
        <end position="465"/>
    </location>
</feature>
<dbReference type="InterPro" id="IPR048501">
    <property type="entry name" value="Legum_prodom"/>
</dbReference>
<evidence type="ECO:0000256" key="5">
    <source>
        <dbReference type="ARBA" id="ARBA00022807"/>
    </source>
</evidence>
<dbReference type="FunFam" id="1.10.132.130:FF:000001">
    <property type="entry name" value="Vacuolar-processing enzyme beta-isozyme"/>
    <property type="match status" value="1"/>
</dbReference>
<feature type="active site" evidence="8">
    <location>
        <position position="169"/>
    </location>
</feature>
<keyword evidence="2" id="KW-0645">Protease</keyword>
<evidence type="ECO:0000313" key="12">
    <source>
        <dbReference type="Proteomes" id="UP001153076"/>
    </source>
</evidence>
<feature type="signal peptide" evidence="9">
    <location>
        <begin position="1"/>
        <end position="26"/>
    </location>
</feature>
<dbReference type="PANTHER" id="PTHR12000">
    <property type="entry name" value="HEMOGLOBINASE FAMILY MEMBER"/>
    <property type="match status" value="1"/>
</dbReference>
<evidence type="ECO:0000256" key="7">
    <source>
        <dbReference type="ARBA" id="ARBA00023180"/>
    </source>
</evidence>